<evidence type="ECO:0000313" key="1">
    <source>
        <dbReference type="EMBL" id="MDI6104893.1"/>
    </source>
</evidence>
<evidence type="ECO:0000313" key="2">
    <source>
        <dbReference type="Proteomes" id="UP001241758"/>
    </source>
</evidence>
<dbReference type="RefSeq" id="WP_282766321.1">
    <property type="nucleotide sequence ID" value="NZ_JASCTH010000038.1"/>
</dbReference>
<comment type="caution">
    <text evidence="1">The sequence shown here is derived from an EMBL/GenBank/DDBJ whole genome shotgun (WGS) entry which is preliminary data.</text>
</comment>
<reference evidence="1 2" key="1">
    <citation type="submission" date="2023-05" db="EMBL/GenBank/DDBJ databases">
        <title>Actinoplanes sp. NEAU-A12 genome sequencing.</title>
        <authorList>
            <person name="Wang Z.-S."/>
        </authorList>
    </citation>
    <scope>NUCLEOTIDE SEQUENCE [LARGE SCALE GENOMIC DNA]</scope>
    <source>
        <strain evidence="1 2">NEAU-A12</strain>
    </source>
</reference>
<name>A0ABT6WYQ9_9ACTN</name>
<sequence>MAVIAEIYDGPSSTGLAFVNAMRLTRQRAARDLVHQDIDYSALGVPVIFPDGHLAPEPRFDRQMAPEERFGAAVLTPILALQMAVTGGGDWMAQAPLDIDDTMHFADIADDAQTRPGRLDGLVIRAR</sequence>
<accession>A0ABT6WYQ9</accession>
<proteinExistence type="predicted"/>
<protein>
    <submittedName>
        <fullName evidence="1">Uncharacterized protein</fullName>
    </submittedName>
</protein>
<keyword evidence="2" id="KW-1185">Reference proteome</keyword>
<gene>
    <name evidence="1" type="ORF">QLQ12_40535</name>
</gene>
<dbReference type="Proteomes" id="UP001241758">
    <property type="component" value="Unassembled WGS sequence"/>
</dbReference>
<dbReference type="EMBL" id="JASCTH010000038">
    <property type="protein sequence ID" value="MDI6104893.1"/>
    <property type="molecule type" value="Genomic_DNA"/>
</dbReference>
<organism evidence="1 2">
    <name type="scientific">Actinoplanes sandaracinus</name>
    <dbReference type="NCBI Taxonomy" id="3045177"/>
    <lineage>
        <taxon>Bacteria</taxon>
        <taxon>Bacillati</taxon>
        <taxon>Actinomycetota</taxon>
        <taxon>Actinomycetes</taxon>
        <taxon>Micromonosporales</taxon>
        <taxon>Micromonosporaceae</taxon>
        <taxon>Actinoplanes</taxon>
    </lineage>
</organism>